<reference evidence="4 5" key="1">
    <citation type="submission" date="2020-08" db="EMBL/GenBank/DDBJ databases">
        <title>Genome sequencing of Purple Non-Sulfur Bacteria from various extreme environments.</title>
        <authorList>
            <person name="Mayer M."/>
        </authorList>
    </citation>
    <scope>NUCLEOTIDE SEQUENCE [LARGE SCALE GENOMIC DNA]</scope>
    <source>
        <strain evidence="4 5">JA135</strain>
    </source>
</reference>
<feature type="transmembrane region" description="Helical" evidence="2">
    <location>
        <begin position="6"/>
        <end position="27"/>
    </location>
</feature>
<accession>A0A7W6RYH3</accession>
<evidence type="ECO:0000256" key="1">
    <source>
        <dbReference type="ARBA" id="ARBA00023002"/>
    </source>
</evidence>
<keyword evidence="2" id="KW-1133">Transmembrane helix</keyword>
<dbReference type="AlphaFoldDB" id="A0A7W6RYH3"/>
<dbReference type="GO" id="GO:0016491">
    <property type="term" value="F:oxidoreductase activity"/>
    <property type="evidence" value="ECO:0007669"/>
    <property type="project" value="UniProtKB-KW"/>
</dbReference>
<dbReference type="GO" id="GO:0005737">
    <property type="term" value="C:cytoplasm"/>
    <property type="evidence" value="ECO:0007669"/>
    <property type="project" value="TreeGrafter"/>
</dbReference>
<keyword evidence="1 4" id="KW-0560">Oxidoreductase</keyword>
<evidence type="ECO:0000313" key="4">
    <source>
        <dbReference type="EMBL" id="MBB4285575.1"/>
    </source>
</evidence>
<organism evidence="4 5">
    <name type="scientific">Roseospira goensis</name>
    <dbReference type="NCBI Taxonomy" id="391922"/>
    <lineage>
        <taxon>Bacteria</taxon>
        <taxon>Pseudomonadati</taxon>
        <taxon>Pseudomonadota</taxon>
        <taxon>Alphaproteobacteria</taxon>
        <taxon>Rhodospirillales</taxon>
        <taxon>Rhodospirillaceae</taxon>
        <taxon>Roseospira</taxon>
    </lineage>
</organism>
<feature type="domain" description="FAD dependent oxidoreductase" evidence="3">
    <location>
        <begin position="9"/>
        <end position="354"/>
    </location>
</feature>
<dbReference type="EC" id="1.4.99.6" evidence="4"/>
<dbReference type="InterPro" id="IPR036188">
    <property type="entry name" value="FAD/NAD-bd_sf"/>
</dbReference>
<dbReference type="RefSeq" id="WP_184433011.1">
    <property type="nucleotide sequence ID" value="NZ_JACIGI010000008.1"/>
</dbReference>
<dbReference type="Pfam" id="PF01266">
    <property type="entry name" value="DAO"/>
    <property type="match status" value="1"/>
</dbReference>
<dbReference type="PANTHER" id="PTHR13847">
    <property type="entry name" value="SARCOSINE DEHYDROGENASE-RELATED"/>
    <property type="match status" value="1"/>
</dbReference>
<evidence type="ECO:0000259" key="3">
    <source>
        <dbReference type="Pfam" id="PF01266"/>
    </source>
</evidence>
<protein>
    <submittedName>
        <fullName evidence="4">D-arginine dehydrogenase</fullName>
        <ecNumber evidence="4">1.4.99.6</ecNumber>
    </submittedName>
</protein>
<evidence type="ECO:0000256" key="2">
    <source>
        <dbReference type="SAM" id="Phobius"/>
    </source>
</evidence>
<dbReference type="Gene3D" id="3.30.9.10">
    <property type="entry name" value="D-Amino Acid Oxidase, subunit A, domain 2"/>
    <property type="match status" value="1"/>
</dbReference>
<proteinExistence type="predicted"/>
<evidence type="ECO:0000313" key="5">
    <source>
        <dbReference type="Proteomes" id="UP000555728"/>
    </source>
</evidence>
<dbReference type="EMBL" id="JACIGI010000008">
    <property type="protein sequence ID" value="MBB4285575.1"/>
    <property type="molecule type" value="Genomic_DNA"/>
</dbReference>
<dbReference type="InterPro" id="IPR006076">
    <property type="entry name" value="FAD-dep_OxRdtase"/>
</dbReference>
<sequence>MTAAPSPVDVLVIGAGIAGASVGYALARAGRRVRLLEREEHPGYHSTGRSAALFSETYGPLPVRRLSTASRPFLEAPPPGFADTPLLGPRGLMFLGEPGHEDAVEAFAAEARAGGAVVEVLDDAGLRDRVPILRPGVFSRAALEPEAMDLDVHSLHHGFLRGLKAAGGLVSTRAEAAAITRSGDLWHVETRAGARFAAPILVNAAGAWADEIAVLAGAAPLGLVPKRRTGIMLDPPLGLDVRRWPLTGDLTDQFYIKPEGGRLMLSPADATPVPPQDVQPEVLDIARAMDRFLSVTTLRVDTHGETWAGLRNFVADHDPVAGFAAEAPGFFWLAGQGGYGIQTAAALGRLAAALIQDQGVPPDIADLGLTADDLAPGRTGLRDGPAWAARLQDEARARAEAEAL</sequence>
<keyword evidence="2" id="KW-0812">Transmembrane</keyword>
<keyword evidence="5" id="KW-1185">Reference proteome</keyword>
<dbReference type="Gene3D" id="3.50.50.60">
    <property type="entry name" value="FAD/NAD(P)-binding domain"/>
    <property type="match status" value="1"/>
</dbReference>
<dbReference type="SUPFAM" id="SSF51905">
    <property type="entry name" value="FAD/NAD(P)-binding domain"/>
    <property type="match status" value="1"/>
</dbReference>
<dbReference type="PANTHER" id="PTHR13847:SF287">
    <property type="entry name" value="FAD-DEPENDENT OXIDOREDUCTASE DOMAIN-CONTAINING PROTEIN 1"/>
    <property type="match status" value="1"/>
</dbReference>
<dbReference type="Proteomes" id="UP000555728">
    <property type="component" value="Unassembled WGS sequence"/>
</dbReference>
<comment type="caution">
    <text evidence="4">The sequence shown here is derived from an EMBL/GenBank/DDBJ whole genome shotgun (WGS) entry which is preliminary data.</text>
</comment>
<keyword evidence="2" id="KW-0472">Membrane</keyword>
<gene>
    <name evidence="4" type="ORF">GGD88_001294</name>
</gene>
<name>A0A7W6RYH3_9PROT</name>